<protein>
    <recommendedName>
        <fullName evidence="4">CCHC-type domain-containing protein</fullName>
    </recommendedName>
</protein>
<gene>
    <name evidence="2" type="ORF">TCM_013804</name>
</gene>
<evidence type="ECO:0000313" key="2">
    <source>
        <dbReference type="EMBL" id="EOY21702.1"/>
    </source>
</evidence>
<dbReference type="AlphaFoldDB" id="A0A061FXY4"/>
<keyword evidence="3" id="KW-1185">Reference proteome</keyword>
<dbReference type="eggNOG" id="KOG0017">
    <property type="taxonomic scope" value="Eukaryota"/>
</dbReference>
<feature type="compositionally biased region" description="Low complexity" evidence="1">
    <location>
        <begin position="112"/>
        <end position="125"/>
    </location>
</feature>
<dbReference type="InterPro" id="IPR036875">
    <property type="entry name" value="Znf_CCHC_sf"/>
</dbReference>
<dbReference type="EMBL" id="CM001881">
    <property type="protein sequence ID" value="EOY21702.1"/>
    <property type="molecule type" value="Genomic_DNA"/>
</dbReference>
<dbReference type="Proteomes" id="UP000026915">
    <property type="component" value="Chromosome 3"/>
</dbReference>
<dbReference type="PANTHER" id="PTHR35317">
    <property type="entry name" value="OS04G0629600 PROTEIN"/>
    <property type="match status" value="1"/>
</dbReference>
<dbReference type="GO" id="GO:0003676">
    <property type="term" value="F:nucleic acid binding"/>
    <property type="evidence" value="ECO:0007669"/>
    <property type="project" value="InterPro"/>
</dbReference>
<evidence type="ECO:0000256" key="1">
    <source>
        <dbReference type="SAM" id="MobiDB-lite"/>
    </source>
</evidence>
<sequence length="301" mass="34557">MNLSRQFELIKMKEDDNTQEYTNKLLKLVNQLRMFSQEVTDQKIVNKILVSISNKFKLKVTSLKDLKDLTKITMKELISTFLAFEQRRAFKHENLAENALVAKTKGLRVKSDGSNKNNSNGSKSSVAKQRKNQDKFPSCTHCKKTNHTPKYCWFRPNVKCRACNQLGHVEKVCKAKKQEAEGKAIVTKETDLFTDLDKSIRAHVEIGNGLYMKILGVGKIVVLIVAVYVDDLLITGPNDDVLQEFKEQRSKAIIDKMTKSMHASALTLLLEVCIDHFQLCLQVCKSRYRQSLRENIWKLIY</sequence>
<dbReference type="Gramene" id="EOY21702">
    <property type="protein sequence ID" value="EOY21702"/>
    <property type="gene ID" value="TCM_013804"/>
</dbReference>
<reference evidence="2 3" key="1">
    <citation type="journal article" date="2013" name="Genome Biol.">
        <title>The genome sequence of the most widely cultivated cacao type and its use to identify candidate genes regulating pod color.</title>
        <authorList>
            <person name="Motamayor J.C."/>
            <person name="Mockaitis K."/>
            <person name="Schmutz J."/>
            <person name="Haiminen N."/>
            <person name="Iii D.L."/>
            <person name="Cornejo O."/>
            <person name="Findley S.D."/>
            <person name="Zheng P."/>
            <person name="Utro F."/>
            <person name="Royaert S."/>
            <person name="Saski C."/>
            <person name="Jenkins J."/>
            <person name="Podicheti R."/>
            <person name="Zhao M."/>
            <person name="Scheffler B.E."/>
            <person name="Stack J.C."/>
            <person name="Feltus F.A."/>
            <person name="Mustiga G.M."/>
            <person name="Amores F."/>
            <person name="Phillips W."/>
            <person name="Marelli J.P."/>
            <person name="May G.D."/>
            <person name="Shapiro H."/>
            <person name="Ma J."/>
            <person name="Bustamante C.D."/>
            <person name="Schnell R.J."/>
            <person name="Main D."/>
            <person name="Gilbert D."/>
            <person name="Parida L."/>
            <person name="Kuhn D.N."/>
        </authorList>
    </citation>
    <scope>NUCLEOTIDE SEQUENCE [LARGE SCALE GENOMIC DNA]</scope>
    <source>
        <strain evidence="3">cv. Matina 1-6</strain>
    </source>
</reference>
<name>A0A061FXY4_THECC</name>
<evidence type="ECO:0000313" key="3">
    <source>
        <dbReference type="Proteomes" id="UP000026915"/>
    </source>
</evidence>
<organism evidence="2 3">
    <name type="scientific">Theobroma cacao</name>
    <name type="common">Cacao</name>
    <name type="synonym">Cocoa</name>
    <dbReference type="NCBI Taxonomy" id="3641"/>
    <lineage>
        <taxon>Eukaryota</taxon>
        <taxon>Viridiplantae</taxon>
        <taxon>Streptophyta</taxon>
        <taxon>Embryophyta</taxon>
        <taxon>Tracheophyta</taxon>
        <taxon>Spermatophyta</taxon>
        <taxon>Magnoliopsida</taxon>
        <taxon>eudicotyledons</taxon>
        <taxon>Gunneridae</taxon>
        <taxon>Pentapetalae</taxon>
        <taxon>rosids</taxon>
        <taxon>malvids</taxon>
        <taxon>Malvales</taxon>
        <taxon>Malvaceae</taxon>
        <taxon>Byttnerioideae</taxon>
        <taxon>Theobroma</taxon>
    </lineage>
</organism>
<dbReference type="Gene3D" id="4.10.60.10">
    <property type="entry name" value="Zinc finger, CCHC-type"/>
    <property type="match status" value="1"/>
</dbReference>
<dbReference type="PANTHER" id="PTHR35317:SF31">
    <property type="entry name" value="DUF4219 DOMAIN-CONTAINING PROTEIN"/>
    <property type="match status" value="1"/>
</dbReference>
<dbReference type="OMA" id="KETWFID"/>
<evidence type="ECO:0008006" key="4">
    <source>
        <dbReference type="Google" id="ProtNLM"/>
    </source>
</evidence>
<proteinExistence type="predicted"/>
<feature type="region of interest" description="Disordered" evidence="1">
    <location>
        <begin position="107"/>
        <end position="140"/>
    </location>
</feature>
<dbReference type="GO" id="GO:0008270">
    <property type="term" value="F:zinc ion binding"/>
    <property type="evidence" value="ECO:0007669"/>
    <property type="project" value="InterPro"/>
</dbReference>
<dbReference type="HOGENOM" id="CLU_925619_0_0_1"/>
<dbReference type="InParanoid" id="A0A061FXY4"/>
<dbReference type="SUPFAM" id="SSF57756">
    <property type="entry name" value="Retrovirus zinc finger-like domains"/>
    <property type="match status" value="1"/>
</dbReference>
<dbReference type="Pfam" id="PF14223">
    <property type="entry name" value="Retrotran_gag_2"/>
    <property type="match status" value="1"/>
</dbReference>
<accession>A0A061FXY4</accession>